<feature type="binding site" evidence="9">
    <location>
        <begin position="112"/>
        <end position="113"/>
    </location>
    <ligand>
        <name>pyridoxal 5'-phosphate</name>
        <dbReference type="ChEBI" id="CHEBI:597326"/>
    </ligand>
</feature>
<dbReference type="Gene3D" id="3.40.640.10">
    <property type="entry name" value="Type I PLP-dependent aspartate aminotransferase-like (Major domain)"/>
    <property type="match status" value="1"/>
</dbReference>
<sequence length="409" mass="43496">MPLSPHPLPDLRARLDELETAHLYRRRRVQDAPQQPQALINGRPMLSFCSNDYLGLANHPEVIAALQRGAARWGVGSGAAHLVSGHSAAHEALEETLAAFTGYPRALLFSTGYMANLGVIAALAGRGDRVCEDRLNHASLLDAALLARADLRRYPHADAPALARLLGDAATRLIATDGVFSMDGDLAPLPALTQIAHRAGAWLLIDDAHGLGVLGRGGRGSLDHFGLAPDASTILMGTLGKSFGTFGAFVAGSEDLIETLIQRARPYIYTTASPPALAEATCVSLGLVEREDWRRERLRALIARFRQGAAQLGLPLADSQTPIQPLLAGSAARALAWSQALEAQGILVSAIRPPTVPEGTARLRITFSAAHTEADIDRLLGALTRILADELSGGLFRPLERTGNAGHRL</sequence>
<feature type="modified residue" description="N6-(pyridoxal phosphate)lysine" evidence="9 10">
    <location>
        <position position="241"/>
    </location>
</feature>
<dbReference type="PROSITE" id="PS00599">
    <property type="entry name" value="AA_TRANSFER_CLASS_2"/>
    <property type="match status" value="1"/>
</dbReference>
<dbReference type="PANTHER" id="PTHR13693">
    <property type="entry name" value="CLASS II AMINOTRANSFERASE/8-AMINO-7-OXONONANOATE SYNTHASE"/>
    <property type="match status" value="1"/>
</dbReference>
<organism evidence="12 13">
    <name type="scientific">Thiobaca trueperi</name>
    <dbReference type="NCBI Taxonomy" id="127458"/>
    <lineage>
        <taxon>Bacteria</taxon>
        <taxon>Pseudomonadati</taxon>
        <taxon>Pseudomonadota</taxon>
        <taxon>Gammaproteobacteria</taxon>
        <taxon>Chromatiales</taxon>
        <taxon>Chromatiaceae</taxon>
        <taxon>Thiobaca</taxon>
    </lineage>
</organism>
<feature type="domain" description="Aminotransferase class I/classII large" evidence="11">
    <location>
        <begin position="44"/>
        <end position="383"/>
    </location>
</feature>
<feature type="binding site" evidence="9">
    <location>
        <position position="355"/>
    </location>
    <ligand>
        <name>substrate</name>
    </ligand>
</feature>
<dbReference type="Gene3D" id="3.90.1150.10">
    <property type="entry name" value="Aspartate Aminotransferase, domain 1"/>
    <property type="match status" value="1"/>
</dbReference>
<evidence type="ECO:0000256" key="5">
    <source>
        <dbReference type="ARBA" id="ARBA00022679"/>
    </source>
</evidence>
<comment type="caution">
    <text evidence="12">The sequence shown here is derived from an EMBL/GenBank/DDBJ whole genome shotgun (WGS) entry which is preliminary data.</text>
</comment>
<dbReference type="HAMAP" id="MF_01693">
    <property type="entry name" value="BioF_aminotrans_2"/>
    <property type="match status" value="1"/>
</dbReference>
<feature type="binding site" evidence="9">
    <location>
        <position position="238"/>
    </location>
    <ligand>
        <name>pyridoxal 5'-phosphate</name>
        <dbReference type="ChEBI" id="CHEBI:597326"/>
    </ligand>
</feature>
<dbReference type="GO" id="GO:0008710">
    <property type="term" value="F:8-amino-7-oxononanoate synthase activity"/>
    <property type="evidence" value="ECO:0007669"/>
    <property type="project" value="UniProtKB-UniRule"/>
</dbReference>
<dbReference type="OrthoDB" id="9807157at2"/>
<keyword evidence="7 9" id="KW-0663">Pyridoxal phosphate</keyword>
<dbReference type="UniPathway" id="UPA00078"/>
<dbReference type="InterPro" id="IPR004839">
    <property type="entry name" value="Aminotransferase_I/II_large"/>
</dbReference>
<keyword evidence="5 9" id="KW-0808">Transferase</keyword>
<evidence type="ECO:0000256" key="4">
    <source>
        <dbReference type="ARBA" id="ARBA00011738"/>
    </source>
</evidence>
<feature type="binding site" evidence="9">
    <location>
        <position position="209"/>
    </location>
    <ligand>
        <name>pyridoxal 5'-phosphate</name>
        <dbReference type="ChEBI" id="CHEBI:597326"/>
    </ligand>
</feature>
<evidence type="ECO:0000313" key="12">
    <source>
        <dbReference type="EMBL" id="TCT21219.1"/>
    </source>
</evidence>
<dbReference type="InterPro" id="IPR022834">
    <property type="entry name" value="AONS_Proteobacteria"/>
</dbReference>
<comment type="subunit">
    <text evidence="4 9">Homodimer.</text>
</comment>
<dbReference type="InterPro" id="IPR015421">
    <property type="entry name" value="PyrdxlP-dep_Trfase_major"/>
</dbReference>
<keyword evidence="6 9" id="KW-0093">Biotin biosynthesis</keyword>
<dbReference type="PANTHER" id="PTHR13693:SF100">
    <property type="entry name" value="8-AMINO-7-OXONONANOATE SYNTHASE"/>
    <property type="match status" value="1"/>
</dbReference>
<dbReference type="Proteomes" id="UP000295717">
    <property type="component" value="Unassembled WGS sequence"/>
</dbReference>
<evidence type="ECO:0000256" key="3">
    <source>
        <dbReference type="ARBA" id="ARBA00010008"/>
    </source>
</evidence>
<name>A0A4R3N3G6_9GAMM</name>
<dbReference type="Pfam" id="PF00155">
    <property type="entry name" value="Aminotran_1_2"/>
    <property type="match status" value="1"/>
</dbReference>
<protein>
    <recommendedName>
        <fullName evidence="9">8-amino-7-oxononanoate synthase</fullName>
        <shortName evidence="9">AONS</shortName>
        <ecNumber evidence="9">2.3.1.47</ecNumber>
    </recommendedName>
    <alternativeName>
        <fullName evidence="9">7-keto-8-amino-pelargonic acid synthase</fullName>
        <shortName evidence="9">7-KAP synthase</shortName>
        <shortName evidence="9">KAPA synthase</shortName>
    </alternativeName>
    <alternativeName>
        <fullName evidence="9">8-amino-7-ketopelargonate synthase</fullName>
    </alternativeName>
</protein>
<feature type="binding site" evidence="9">
    <location>
        <position position="25"/>
    </location>
    <ligand>
        <name>substrate</name>
    </ligand>
</feature>
<comment type="catalytic activity">
    <reaction evidence="8 9">
        <text>6-carboxyhexanoyl-[ACP] + L-alanine + H(+) = (8S)-8-amino-7-oxononanoate + holo-[ACP] + CO2</text>
        <dbReference type="Rhea" id="RHEA:42288"/>
        <dbReference type="Rhea" id="RHEA-COMP:9685"/>
        <dbReference type="Rhea" id="RHEA-COMP:9955"/>
        <dbReference type="ChEBI" id="CHEBI:15378"/>
        <dbReference type="ChEBI" id="CHEBI:16526"/>
        <dbReference type="ChEBI" id="CHEBI:57972"/>
        <dbReference type="ChEBI" id="CHEBI:64479"/>
        <dbReference type="ChEBI" id="CHEBI:78846"/>
        <dbReference type="ChEBI" id="CHEBI:149468"/>
        <dbReference type="EC" id="2.3.1.47"/>
    </reaction>
</comment>
<evidence type="ECO:0000313" key="13">
    <source>
        <dbReference type="Proteomes" id="UP000295717"/>
    </source>
</evidence>
<dbReference type="AlphaFoldDB" id="A0A4R3N3G6"/>
<dbReference type="NCBIfam" id="TIGR00858">
    <property type="entry name" value="bioF"/>
    <property type="match status" value="1"/>
</dbReference>
<dbReference type="InterPro" id="IPR001917">
    <property type="entry name" value="Aminotrans_II_pyridoxalP_BS"/>
</dbReference>
<dbReference type="InterPro" id="IPR015424">
    <property type="entry name" value="PyrdxlP-dep_Trfase"/>
</dbReference>
<evidence type="ECO:0000256" key="1">
    <source>
        <dbReference type="ARBA" id="ARBA00001933"/>
    </source>
</evidence>
<feature type="binding site" evidence="9">
    <location>
        <position position="181"/>
    </location>
    <ligand>
        <name>pyridoxal 5'-phosphate</name>
        <dbReference type="ChEBI" id="CHEBI:597326"/>
    </ligand>
</feature>
<evidence type="ECO:0000256" key="7">
    <source>
        <dbReference type="ARBA" id="ARBA00022898"/>
    </source>
</evidence>
<proteinExistence type="inferred from homology"/>
<comment type="pathway">
    <text evidence="2 9">Cofactor biosynthesis; biotin biosynthesis.</text>
</comment>
<dbReference type="CDD" id="cd06454">
    <property type="entry name" value="KBL_like"/>
    <property type="match status" value="1"/>
</dbReference>
<dbReference type="InterPro" id="IPR004723">
    <property type="entry name" value="AONS_Archaea/Proteobacteria"/>
</dbReference>
<dbReference type="RefSeq" id="WP_132976830.1">
    <property type="nucleotide sequence ID" value="NZ_SMAO01000004.1"/>
</dbReference>
<dbReference type="InterPro" id="IPR015422">
    <property type="entry name" value="PyrdxlP-dep_Trfase_small"/>
</dbReference>
<dbReference type="SUPFAM" id="SSF53383">
    <property type="entry name" value="PLP-dependent transferases"/>
    <property type="match status" value="1"/>
</dbReference>
<dbReference type="GO" id="GO:0030170">
    <property type="term" value="F:pyridoxal phosphate binding"/>
    <property type="evidence" value="ECO:0007669"/>
    <property type="project" value="UniProtKB-UniRule"/>
</dbReference>
<dbReference type="EC" id="2.3.1.47" evidence="9"/>
<reference evidence="12 13" key="1">
    <citation type="submission" date="2019-03" db="EMBL/GenBank/DDBJ databases">
        <title>Genomic Encyclopedia of Type Strains, Phase IV (KMG-IV): sequencing the most valuable type-strain genomes for metagenomic binning, comparative biology and taxonomic classification.</title>
        <authorList>
            <person name="Goeker M."/>
        </authorList>
    </citation>
    <scope>NUCLEOTIDE SEQUENCE [LARGE SCALE GENOMIC DNA]</scope>
    <source>
        <strain evidence="12 13">DSM 13587</strain>
    </source>
</reference>
<keyword evidence="13" id="KW-1185">Reference proteome</keyword>
<evidence type="ECO:0000256" key="9">
    <source>
        <dbReference type="HAMAP-Rule" id="MF_01693"/>
    </source>
</evidence>
<dbReference type="GO" id="GO:0009102">
    <property type="term" value="P:biotin biosynthetic process"/>
    <property type="evidence" value="ECO:0007669"/>
    <property type="project" value="UniProtKB-UniRule"/>
</dbReference>
<comment type="cofactor">
    <cofactor evidence="1 9 10">
        <name>pyridoxal 5'-phosphate</name>
        <dbReference type="ChEBI" id="CHEBI:597326"/>
    </cofactor>
</comment>
<feature type="binding site" evidence="9">
    <location>
        <position position="137"/>
    </location>
    <ligand>
        <name>substrate</name>
    </ligand>
</feature>
<evidence type="ECO:0000259" key="11">
    <source>
        <dbReference type="Pfam" id="PF00155"/>
    </source>
</evidence>
<evidence type="ECO:0000256" key="2">
    <source>
        <dbReference type="ARBA" id="ARBA00004746"/>
    </source>
</evidence>
<evidence type="ECO:0000256" key="8">
    <source>
        <dbReference type="ARBA" id="ARBA00047715"/>
    </source>
</evidence>
<evidence type="ECO:0000256" key="6">
    <source>
        <dbReference type="ARBA" id="ARBA00022756"/>
    </source>
</evidence>
<accession>A0A4R3N3G6</accession>
<dbReference type="EMBL" id="SMAO01000004">
    <property type="protein sequence ID" value="TCT21219.1"/>
    <property type="molecule type" value="Genomic_DNA"/>
</dbReference>
<evidence type="ECO:0000256" key="10">
    <source>
        <dbReference type="PIRSR" id="PIRSR604723-51"/>
    </source>
</evidence>
<comment type="function">
    <text evidence="9">Catalyzes the decarboxylative condensation of pimeloyl-[acyl-carrier protein] and L-alanine to produce 8-amino-7-oxononanoate (AON), [acyl-carrier protein], and carbon dioxide.</text>
</comment>
<comment type="similarity">
    <text evidence="3 9">Belongs to the class-II pyridoxal-phosphate-dependent aminotransferase family. BioF subfamily.</text>
</comment>
<gene>
    <name evidence="9" type="primary">bioF</name>
    <name evidence="12" type="ORF">EDC35_10473</name>
</gene>
<dbReference type="InterPro" id="IPR050087">
    <property type="entry name" value="AON_synthase_class-II"/>
</dbReference>